<name>A0A561U5L2_9PSEU</name>
<dbReference type="AlphaFoldDB" id="A0A561U5L2"/>
<evidence type="ECO:0000313" key="2">
    <source>
        <dbReference type="EMBL" id="TWF94623.1"/>
    </source>
</evidence>
<organism evidence="2 3">
    <name type="scientific">Saccharopolyspora dendranthemae</name>
    <dbReference type="NCBI Taxonomy" id="1181886"/>
    <lineage>
        <taxon>Bacteria</taxon>
        <taxon>Bacillati</taxon>
        <taxon>Actinomycetota</taxon>
        <taxon>Actinomycetes</taxon>
        <taxon>Pseudonocardiales</taxon>
        <taxon>Pseudonocardiaceae</taxon>
        <taxon>Saccharopolyspora</taxon>
    </lineage>
</organism>
<proteinExistence type="predicted"/>
<keyword evidence="3" id="KW-1185">Reference proteome</keyword>
<comment type="caution">
    <text evidence="2">The sequence shown here is derived from an EMBL/GenBank/DDBJ whole genome shotgun (WGS) entry which is preliminary data.</text>
</comment>
<gene>
    <name evidence="2" type="ORF">FHU35_13338</name>
</gene>
<dbReference type="OrthoDB" id="3699490at2"/>
<evidence type="ECO:0000256" key="1">
    <source>
        <dbReference type="SAM" id="MobiDB-lite"/>
    </source>
</evidence>
<feature type="compositionally biased region" description="Basic and acidic residues" evidence="1">
    <location>
        <begin position="34"/>
        <end position="49"/>
    </location>
</feature>
<dbReference type="EMBL" id="VIWX01000003">
    <property type="protein sequence ID" value="TWF94623.1"/>
    <property type="molecule type" value="Genomic_DNA"/>
</dbReference>
<sequence length="94" mass="10298">MAITAALIEPKIDADWFADRLNTVATFFAAQPKPADDDRTTEPRSEIPARVDPVPGEPVDTSHHGESHYPVASSDAPGKHDPAESRKRSSKRHE</sequence>
<evidence type="ECO:0000313" key="3">
    <source>
        <dbReference type="Proteomes" id="UP000316184"/>
    </source>
</evidence>
<dbReference type="Proteomes" id="UP000316184">
    <property type="component" value="Unassembled WGS sequence"/>
</dbReference>
<reference evidence="2 3" key="1">
    <citation type="submission" date="2019-06" db="EMBL/GenBank/DDBJ databases">
        <title>Sequencing the genomes of 1000 actinobacteria strains.</title>
        <authorList>
            <person name="Klenk H.-P."/>
        </authorList>
    </citation>
    <scope>NUCLEOTIDE SEQUENCE [LARGE SCALE GENOMIC DNA]</scope>
    <source>
        <strain evidence="2 3">DSM 46699</strain>
    </source>
</reference>
<feature type="compositionally biased region" description="Basic and acidic residues" evidence="1">
    <location>
        <begin position="77"/>
        <end position="87"/>
    </location>
</feature>
<feature type="region of interest" description="Disordered" evidence="1">
    <location>
        <begin position="29"/>
        <end position="94"/>
    </location>
</feature>
<protein>
    <submittedName>
        <fullName evidence="2">Uncharacterized protein</fullName>
    </submittedName>
</protein>
<accession>A0A561U5L2</accession>
<dbReference type="RefSeq" id="WP_145740713.1">
    <property type="nucleotide sequence ID" value="NZ_VIWX01000003.1"/>
</dbReference>